<dbReference type="PANTHER" id="PTHR38782">
    <property type="match status" value="1"/>
</dbReference>
<keyword evidence="4" id="KW-0813">Transport</keyword>
<dbReference type="SUPFAM" id="SSF89392">
    <property type="entry name" value="Prokaryotic lipoproteins and lipoprotein localization factors"/>
    <property type="match status" value="1"/>
</dbReference>
<evidence type="ECO:0000259" key="9">
    <source>
        <dbReference type="Pfam" id="PF17188"/>
    </source>
</evidence>
<dbReference type="Gene3D" id="3.30.200.100">
    <property type="entry name" value="MucB/RseB, C-terminal domain"/>
    <property type="match status" value="1"/>
</dbReference>
<dbReference type="GO" id="GO:0032885">
    <property type="term" value="P:regulation of polysaccharide biosynthetic process"/>
    <property type="evidence" value="ECO:0007669"/>
    <property type="project" value="TreeGrafter"/>
</dbReference>
<gene>
    <name evidence="10" type="ORF">BW247_09595</name>
</gene>
<evidence type="ECO:0000256" key="7">
    <source>
        <dbReference type="ARBA" id="ARBA00022927"/>
    </source>
</evidence>
<protein>
    <recommendedName>
        <fullName evidence="12">Transcriptional regulator</fullName>
    </recommendedName>
</protein>
<evidence type="ECO:0000256" key="3">
    <source>
        <dbReference type="ARBA" id="ARBA00011245"/>
    </source>
</evidence>
<evidence type="ECO:0000313" key="11">
    <source>
        <dbReference type="Proteomes" id="UP000243807"/>
    </source>
</evidence>
<dbReference type="GO" id="GO:0045152">
    <property type="term" value="F:antisigma factor binding"/>
    <property type="evidence" value="ECO:0007669"/>
    <property type="project" value="TreeGrafter"/>
</dbReference>
<dbReference type="InterPro" id="IPR033436">
    <property type="entry name" value="MucB/RseB_C"/>
</dbReference>
<sequence>MMQAIQRLDYKGVFVYQNDAHLSTLRVIHAWYGGQAHERLVSQDGPRREVLIDGNTVTYVRPGEKSVVIMRRSKHPALPVTMSEDVWKSPYYRLRWGAVRRVAGMSCRTIVLQPRDTLRYARRICIDTAHDLPLETEVLNARGEVLERMLFTSLQTLQSVPAATFAPPVLTAGYTIKRLQDIHPATASGWHFSALPEGFKLLKVRNRGLGVNGQQVEQMLVSDGVSTVSVFIAPLMAPHRPALANAAHGYFMRNGALNVYSTTLANHEVTVIGEVPRQTIRDIVNGLSDQSHTR</sequence>
<evidence type="ECO:0008006" key="12">
    <source>
        <dbReference type="Google" id="ProtNLM"/>
    </source>
</evidence>
<reference evidence="10 11" key="1">
    <citation type="submission" date="2017-01" db="EMBL/GenBank/DDBJ databases">
        <title>Draft sequence of Acidihalobacter ferrooxidans strain DSM 14175 (strain V8).</title>
        <authorList>
            <person name="Khaleque H.N."/>
            <person name="Ramsay J.P."/>
            <person name="Murphy R.J.T."/>
            <person name="Kaksonen A.H."/>
            <person name="Boxall N.J."/>
            <person name="Watkin E.L.J."/>
        </authorList>
    </citation>
    <scope>NUCLEOTIDE SEQUENCE [LARGE SCALE GENOMIC DNA]</scope>
    <source>
        <strain evidence="10 11">V8</strain>
    </source>
</reference>
<feature type="domain" description="MucB/RseB C-terminal" evidence="9">
    <location>
        <begin position="186"/>
        <end position="287"/>
    </location>
</feature>
<keyword evidence="11" id="KW-1185">Reference proteome</keyword>
<dbReference type="CDD" id="cd16327">
    <property type="entry name" value="RseB"/>
    <property type="match status" value="1"/>
</dbReference>
<dbReference type="Gene3D" id="2.50.20.10">
    <property type="entry name" value="Lipoprotein localisation LolA/LolB/LppX"/>
    <property type="match status" value="1"/>
</dbReference>
<keyword evidence="6" id="KW-0574">Periplasm</keyword>
<name>A0A1P8UHL5_9GAMM</name>
<keyword evidence="5" id="KW-0732">Signal</keyword>
<dbReference type="GO" id="GO:0030288">
    <property type="term" value="C:outer membrane-bounded periplasmic space"/>
    <property type="evidence" value="ECO:0007669"/>
    <property type="project" value="TreeGrafter"/>
</dbReference>
<accession>A0A1P8UHL5</accession>
<organism evidence="10 11">
    <name type="scientific">Acidihalobacter ferrooxydans</name>
    <dbReference type="NCBI Taxonomy" id="1765967"/>
    <lineage>
        <taxon>Bacteria</taxon>
        <taxon>Pseudomonadati</taxon>
        <taxon>Pseudomonadota</taxon>
        <taxon>Gammaproteobacteria</taxon>
        <taxon>Chromatiales</taxon>
        <taxon>Ectothiorhodospiraceae</taxon>
        <taxon>Acidihalobacter</taxon>
    </lineage>
</organism>
<dbReference type="Pfam" id="PF17188">
    <property type="entry name" value="MucB_RseB_C"/>
    <property type="match status" value="1"/>
</dbReference>
<dbReference type="AlphaFoldDB" id="A0A1P8UHL5"/>
<comment type="subunit">
    <text evidence="3">Monomer.</text>
</comment>
<evidence type="ECO:0000313" key="10">
    <source>
        <dbReference type="EMBL" id="APZ43320.1"/>
    </source>
</evidence>
<dbReference type="InterPro" id="IPR038484">
    <property type="entry name" value="MucB/RseB_C_sf"/>
</dbReference>
<dbReference type="PIRSF" id="PIRSF005427">
    <property type="entry name" value="RseB"/>
    <property type="match status" value="1"/>
</dbReference>
<evidence type="ECO:0000256" key="2">
    <source>
        <dbReference type="ARBA" id="ARBA00008150"/>
    </source>
</evidence>
<dbReference type="KEGG" id="afy:BW247_09595"/>
<evidence type="ECO:0000259" key="8">
    <source>
        <dbReference type="Pfam" id="PF03888"/>
    </source>
</evidence>
<dbReference type="InterPro" id="IPR033434">
    <property type="entry name" value="MucB/RseB_N"/>
</dbReference>
<feature type="domain" description="MucB/RseB N-terminal" evidence="8">
    <location>
        <begin position="1"/>
        <end position="168"/>
    </location>
</feature>
<comment type="subcellular location">
    <subcellularLocation>
        <location evidence="1">Periplasm</location>
    </subcellularLocation>
</comment>
<dbReference type="GO" id="GO:0015031">
    <property type="term" value="P:protein transport"/>
    <property type="evidence" value="ECO:0007669"/>
    <property type="project" value="UniProtKB-KW"/>
</dbReference>
<dbReference type="EMBL" id="CP019434">
    <property type="protein sequence ID" value="APZ43320.1"/>
    <property type="molecule type" value="Genomic_DNA"/>
</dbReference>
<proteinExistence type="inferred from homology"/>
<keyword evidence="7" id="KW-0653">Protein transport</keyword>
<dbReference type="PANTHER" id="PTHR38782:SF1">
    <property type="entry name" value="SIGMA-E FACTOR REGULATORY PROTEIN RSEB"/>
    <property type="match status" value="1"/>
</dbReference>
<dbReference type="Pfam" id="PF03888">
    <property type="entry name" value="MucB_RseB"/>
    <property type="match status" value="1"/>
</dbReference>
<evidence type="ECO:0000256" key="4">
    <source>
        <dbReference type="ARBA" id="ARBA00022448"/>
    </source>
</evidence>
<dbReference type="STRING" id="1765967.BW247_09595"/>
<evidence type="ECO:0000256" key="1">
    <source>
        <dbReference type="ARBA" id="ARBA00004418"/>
    </source>
</evidence>
<dbReference type="Proteomes" id="UP000243807">
    <property type="component" value="Chromosome"/>
</dbReference>
<dbReference type="InterPro" id="IPR029046">
    <property type="entry name" value="LolA/LolB/LppX"/>
</dbReference>
<dbReference type="InterPro" id="IPR005588">
    <property type="entry name" value="MucB_RseB"/>
</dbReference>
<comment type="similarity">
    <text evidence="2">Belongs to the RseB family.</text>
</comment>
<evidence type="ECO:0000256" key="6">
    <source>
        <dbReference type="ARBA" id="ARBA00022764"/>
    </source>
</evidence>
<evidence type="ECO:0000256" key="5">
    <source>
        <dbReference type="ARBA" id="ARBA00022729"/>
    </source>
</evidence>